<accession>A0A813ZJ91</accession>
<dbReference type="AlphaFoldDB" id="A0A813ZJ91"/>
<feature type="chain" id="PRO_5032819175" description="Beta-galactosidase" evidence="5">
    <location>
        <begin position="27"/>
        <end position="799"/>
    </location>
</feature>
<dbReference type="GO" id="GO:0005975">
    <property type="term" value="P:carbohydrate metabolic process"/>
    <property type="evidence" value="ECO:0007669"/>
    <property type="project" value="InterPro"/>
</dbReference>
<dbReference type="InterPro" id="IPR031330">
    <property type="entry name" value="Gly_Hdrlase_35_cat"/>
</dbReference>
<dbReference type="GO" id="GO:0004553">
    <property type="term" value="F:hydrolase activity, hydrolyzing O-glycosyl compounds"/>
    <property type="evidence" value="ECO:0007669"/>
    <property type="project" value="InterPro"/>
</dbReference>
<organism evidence="8 9">
    <name type="scientific">Adineta steineri</name>
    <dbReference type="NCBI Taxonomy" id="433720"/>
    <lineage>
        <taxon>Eukaryota</taxon>
        <taxon>Metazoa</taxon>
        <taxon>Spiralia</taxon>
        <taxon>Gnathifera</taxon>
        <taxon>Rotifera</taxon>
        <taxon>Eurotatoria</taxon>
        <taxon>Bdelloidea</taxon>
        <taxon>Adinetida</taxon>
        <taxon>Adinetidae</taxon>
        <taxon>Adineta</taxon>
    </lineage>
</organism>
<evidence type="ECO:0000313" key="9">
    <source>
        <dbReference type="Proteomes" id="UP000663860"/>
    </source>
</evidence>
<reference evidence="8" key="1">
    <citation type="submission" date="2021-02" db="EMBL/GenBank/DDBJ databases">
        <authorList>
            <person name="Nowell W R."/>
        </authorList>
    </citation>
    <scope>NUCLEOTIDE SEQUENCE</scope>
</reference>
<evidence type="ECO:0000256" key="4">
    <source>
        <dbReference type="RuleBase" id="RU003679"/>
    </source>
</evidence>
<dbReference type="InterPro" id="IPR001944">
    <property type="entry name" value="Glycoside_Hdrlase_35"/>
</dbReference>
<dbReference type="InterPro" id="IPR008979">
    <property type="entry name" value="Galactose-bd-like_sf"/>
</dbReference>
<keyword evidence="5" id="KW-0732">Signal</keyword>
<comment type="similarity">
    <text evidence="1 4">Belongs to the glycosyl hydrolase 35 family.</text>
</comment>
<comment type="caution">
    <text evidence="8">The sequence shown here is derived from an EMBL/GenBank/DDBJ whole genome shotgun (WGS) entry which is preliminary data.</text>
</comment>
<dbReference type="InterPro" id="IPR017853">
    <property type="entry name" value="GH"/>
</dbReference>
<dbReference type="Pfam" id="PF01301">
    <property type="entry name" value="Glyco_hydro_35"/>
    <property type="match status" value="1"/>
</dbReference>
<sequence length="799" mass="91432">MKSLYYMLISLMPMVMFFNIIQCSDSIQVSASYLPYLQFRDRPYNVSGSMRSLHLNDVPVLIQSGSMHYPRIHPDDWLSMIQLVKSTGINCISIYVFWSYHEVEPGVYDWTSERRNISQFIELAKSEGLLVLLRIGPYVDGEWSYGGLPVWLRPFTEKYKDIKIRTVNQLWQMEMQTFTETVIKYLHPLFASNGGPIFMVQIENEYDNIAHAFPPADVAAYMQWASDMAHSICSICYWITCKYENVDIKTNNANNNYYSGYWLRNIHWPKHNYTQPGITTENWIGSPGWTQFGSAKPHRPIQDFTYSITQYIAYGAAMHNTYMIYGGTNYGRVVGRTHTTTYSFDPPILEIGIPNNNHFNHLKHLLNTINYYVPALLSVGDNPPPLANITTKGVVSVNYTSPTNISAQSVIFLINNNDKLDQTVELAGSYYTVSAWSALIIDGHSKAIVYNSANLSDNIPIKLITAQFKNFSSIQYLPEPSLISSIFTNNNKYKLKKSSFHVTLPVTNTSVMQEHYSTTLDKSDYLTYTTSIQLNESDINRENLTLRLPMRCESLFIFLNGKWQTSIFTQANEFNVTTILNITDFKLKPYSTVELKLVGATMGLDSYGTHLESMGRGLAFKLSDTVIFNGKNIVSNKWNYQIGLIGEDKEYFNPINNTNLPWKPISNQSSNKLSNFNWFRLTFQTPANLINNSSNLYQVNMTGMYKGLLYINGYSLGRYLTIKAPTKDPIPPCDYRGSYDPSKCRYDWGEPTQILYHFSTHLLNNNGKENELIIFEETDAIPTQVYIKITAIESSYLVK</sequence>
<dbReference type="Gene3D" id="3.20.20.80">
    <property type="entry name" value="Glycosidases"/>
    <property type="match status" value="1"/>
</dbReference>
<feature type="domain" description="Glycoside hydrolase 35 catalytic" evidence="6">
    <location>
        <begin position="53"/>
        <end position="368"/>
    </location>
</feature>
<dbReference type="Proteomes" id="UP000663860">
    <property type="component" value="Unassembled WGS sequence"/>
</dbReference>
<gene>
    <name evidence="8" type="ORF">IZO911_LOCUS12215</name>
</gene>
<evidence type="ECO:0000313" key="8">
    <source>
        <dbReference type="EMBL" id="CAF0900308.1"/>
    </source>
</evidence>
<dbReference type="InterPro" id="IPR048913">
    <property type="entry name" value="BetaGal_gal-bd"/>
</dbReference>
<keyword evidence="2" id="KW-0378">Hydrolase</keyword>
<evidence type="ECO:0000256" key="2">
    <source>
        <dbReference type="ARBA" id="ARBA00022801"/>
    </source>
</evidence>
<evidence type="ECO:0000259" key="6">
    <source>
        <dbReference type="Pfam" id="PF01301"/>
    </source>
</evidence>
<keyword evidence="3" id="KW-0326">Glycosidase</keyword>
<evidence type="ECO:0000256" key="5">
    <source>
        <dbReference type="SAM" id="SignalP"/>
    </source>
</evidence>
<evidence type="ECO:0000259" key="7">
    <source>
        <dbReference type="Pfam" id="PF21467"/>
    </source>
</evidence>
<evidence type="ECO:0000256" key="3">
    <source>
        <dbReference type="ARBA" id="ARBA00023295"/>
    </source>
</evidence>
<dbReference type="PANTHER" id="PTHR23421">
    <property type="entry name" value="BETA-GALACTOSIDASE RELATED"/>
    <property type="match status" value="1"/>
</dbReference>
<feature type="signal peptide" evidence="5">
    <location>
        <begin position="1"/>
        <end position="26"/>
    </location>
</feature>
<dbReference type="SUPFAM" id="SSF51445">
    <property type="entry name" value="(Trans)glycosidases"/>
    <property type="match status" value="1"/>
</dbReference>
<proteinExistence type="inferred from homology"/>
<protein>
    <recommendedName>
        <fullName evidence="10">Beta-galactosidase</fullName>
    </recommendedName>
</protein>
<evidence type="ECO:0000256" key="1">
    <source>
        <dbReference type="ARBA" id="ARBA00009809"/>
    </source>
</evidence>
<feature type="domain" description="Beta-galactosidase galactose-binding" evidence="7">
    <location>
        <begin position="678"/>
        <end position="765"/>
    </location>
</feature>
<evidence type="ECO:0008006" key="10">
    <source>
        <dbReference type="Google" id="ProtNLM"/>
    </source>
</evidence>
<dbReference type="Pfam" id="PF21467">
    <property type="entry name" value="BetaGal_gal-bd"/>
    <property type="match status" value="1"/>
</dbReference>
<name>A0A813ZJ91_9BILA</name>
<dbReference type="SUPFAM" id="SSF49785">
    <property type="entry name" value="Galactose-binding domain-like"/>
    <property type="match status" value="1"/>
</dbReference>
<dbReference type="EMBL" id="CAJNOE010000094">
    <property type="protein sequence ID" value="CAF0900308.1"/>
    <property type="molecule type" value="Genomic_DNA"/>
</dbReference>
<dbReference type="Gene3D" id="2.60.120.260">
    <property type="entry name" value="Galactose-binding domain-like"/>
    <property type="match status" value="1"/>
</dbReference>
<dbReference type="PRINTS" id="PR00742">
    <property type="entry name" value="GLHYDRLASE35"/>
</dbReference>